<dbReference type="Pfam" id="PF16407">
    <property type="entry name" value="PKD_2"/>
    <property type="match status" value="1"/>
</dbReference>
<evidence type="ECO:0000313" key="1">
    <source>
        <dbReference type="EMBL" id="UNY98514.1"/>
    </source>
</evidence>
<gene>
    <name evidence="1" type="ORF">MQE36_15715</name>
</gene>
<dbReference type="RefSeq" id="WP_242936920.1">
    <property type="nucleotide sequence ID" value="NZ_CP094326.1"/>
</dbReference>
<name>A0ABY3YLN9_9FLAO</name>
<dbReference type="InterPro" id="IPR032183">
    <property type="entry name" value="PKD-like"/>
</dbReference>
<organism evidence="1 2">
    <name type="scientific">Zhouia spongiae</name>
    <dbReference type="NCBI Taxonomy" id="2202721"/>
    <lineage>
        <taxon>Bacteria</taxon>
        <taxon>Pseudomonadati</taxon>
        <taxon>Bacteroidota</taxon>
        <taxon>Flavobacteriia</taxon>
        <taxon>Flavobacteriales</taxon>
        <taxon>Flavobacteriaceae</taxon>
        <taxon>Zhouia</taxon>
    </lineage>
</organism>
<keyword evidence="2" id="KW-1185">Reference proteome</keyword>
<evidence type="ECO:0000313" key="2">
    <source>
        <dbReference type="Proteomes" id="UP000829476"/>
    </source>
</evidence>
<dbReference type="Proteomes" id="UP000829476">
    <property type="component" value="Chromosome"/>
</dbReference>
<dbReference type="EMBL" id="CP094326">
    <property type="protein sequence ID" value="UNY98514.1"/>
    <property type="molecule type" value="Genomic_DNA"/>
</dbReference>
<sequence length="495" mass="56118">MFKNINQYITIASVFCALLWSCSEDLGNYDYLPINEIEFQDIGTEYIALLGEPFEITPTLKYTKDLEANESRYTYEWVAYREGNVLPGDQRWDLATTKNLQLESLTLAPADYNVRYLVTDSETGVQWSTTFKLKVDSSIYEGWMLMSDVNGAARLDMVSKIADEYTPIYDVLAYAGSSLTLEGAPVNVYCYDYDPQFYGIYVTTEGTGTTKINPDSFDWETEYYVSFEMLSDVPTDFKADFIKRTGGNESLMYKDGNFYYYLRIYQYRYSVPVNIMDGESAVFEAAPFVGSGGVIIGTNILYDNDNKRFVRQPWAAQKCGEMPQGTLFDYNTGKDLLYMDRTGYNGGEVFAILKDPADGKVFLARMSNDYGTVNQLYYEEVPAEIAADMAQAEHFAVNPDFGYVFYNVGSKVYEYDFGIKQSKLMIDKGAEEITLLKFEELSYFANRLVVTSYDSGSANGTMELYEVPPVNGDLGDPLQSYTGFGKIVSISYRLR</sequence>
<accession>A0ABY3YLN9</accession>
<protein>
    <submittedName>
        <fullName evidence="1">PKD-like family lipoprotein</fullName>
    </submittedName>
</protein>
<proteinExistence type="predicted"/>
<reference evidence="1 2" key="1">
    <citation type="journal article" date="2018" name="Int. J. Syst. Evol. Microbiol.">
        <title>Zhouia spongiae sp. nov., isolated from a marine sponge.</title>
        <authorList>
            <person name="Zhuang L."/>
            <person name="Lin B."/>
            <person name="Qin F."/>
            <person name="Luo L."/>
        </authorList>
    </citation>
    <scope>NUCLEOTIDE SEQUENCE [LARGE SCALE GENOMIC DNA]</scope>
    <source>
        <strain evidence="1 2">HN-Y44</strain>
    </source>
</reference>